<organism evidence="6 7">
    <name type="scientific">Eragrostis curvula</name>
    <name type="common">weeping love grass</name>
    <dbReference type="NCBI Taxonomy" id="38414"/>
    <lineage>
        <taxon>Eukaryota</taxon>
        <taxon>Viridiplantae</taxon>
        <taxon>Streptophyta</taxon>
        <taxon>Embryophyta</taxon>
        <taxon>Tracheophyta</taxon>
        <taxon>Spermatophyta</taxon>
        <taxon>Magnoliopsida</taxon>
        <taxon>Liliopsida</taxon>
        <taxon>Poales</taxon>
        <taxon>Poaceae</taxon>
        <taxon>PACMAD clade</taxon>
        <taxon>Chloridoideae</taxon>
        <taxon>Eragrostideae</taxon>
        <taxon>Eragrostidinae</taxon>
        <taxon>Eragrostis</taxon>
    </lineage>
</organism>
<dbReference type="InterPro" id="IPR012340">
    <property type="entry name" value="NA-bd_OB-fold"/>
</dbReference>
<comment type="caution">
    <text evidence="6">The sequence shown here is derived from an EMBL/GenBank/DDBJ whole genome shotgun (WGS) entry which is preliminary data.</text>
</comment>
<accession>A0A5J9V139</accession>
<dbReference type="PANTHER" id="PTHR47165">
    <property type="entry name" value="OS03G0429900 PROTEIN"/>
    <property type="match status" value="1"/>
</dbReference>
<evidence type="ECO:0000256" key="1">
    <source>
        <dbReference type="ARBA" id="ARBA00023125"/>
    </source>
</evidence>
<evidence type="ECO:0000259" key="5">
    <source>
        <dbReference type="Pfam" id="PF16900"/>
    </source>
</evidence>
<dbReference type="OrthoDB" id="696934at2759"/>
<protein>
    <recommendedName>
        <fullName evidence="8">Replication protein A OB domain-containing protein</fullName>
    </recommendedName>
</protein>
<dbReference type="GO" id="GO:0003677">
    <property type="term" value="F:DNA binding"/>
    <property type="evidence" value="ECO:0007669"/>
    <property type="project" value="UniProtKB-KW"/>
</dbReference>
<evidence type="ECO:0000256" key="3">
    <source>
        <dbReference type="SAM" id="Phobius"/>
    </source>
</evidence>
<keyword evidence="3" id="KW-0812">Transmembrane</keyword>
<feature type="domain" description="Replication protein A 70 kDa DNA-binding subunit B/D first OB fold" evidence="4">
    <location>
        <begin position="69"/>
        <end position="162"/>
    </location>
</feature>
<dbReference type="Pfam" id="PF02721">
    <property type="entry name" value="DUF223"/>
    <property type="match status" value="1"/>
</dbReference>
<evidence type="ECO:0000259" key="4">
    <source>
        <dbReference type="Pfam" id="PF02721"/>
    </source>
</evidence>
<dbReference type="EMBL" id="RWGY01000011">
    <property type="protein sequence ID" value="TVU29224.1"/>
    <property type="molecule type" value="Genomic_DNA"/>
</dbReference>
<evidence type="ECO:0000313" key="6">
    <source>
        <dbReference type="EMBL" id="TVU29224.1"/>
    </source>
</evidence>
<feature type="region of interest" description="Disordered" evidence="2">
    <location>
        <begin position="590"/>
        <end position="618"/>
    </location>
</feature>
<dbReference type="CDD" id="cd04481">
    <property type="entry name" value="RPA1_DBD_B_like"/>
    <property type="match status" value="1"/>
</dbReference>
<dbReference type="InterPro" id="IPR031657">
    <property type="entry name" value="REPA_OB_2"/>
</dbReference>
<keyword evidence="7" id="KW-1185">Reference proteome</keyword>
<dbReference type="InterPro" id="IPR003871">
    <property type="entry name" value="RFA1B/D_OB_1st"/>
</dbReference>
<dbReference type="InterPro" id="IPR047192">
    <property type="entry name" value="Euk_RPA1_DBD_C"/>
</dbReference>
<dbReference type="PANTHER" id="PTHR47165:SF4">
    <property type="entry name" value="OS03G0429900 PROTEIN"/>
    <property type="match status" value="1"/>
</dbReference>
<evidence type="ECO:0000256" key="2">
    <source>
        <dbReference type="SAM" id="MobiDB-lite"/>
    </source>
</evidence>
<feature type="transmembrane region" description="Helical" evidence="3">
    <location>
        <begin position="30"/>
        <end position="56"/>
    </location>
</feature>
<dbReference type="SUPFAM" id="SSF50249">
    <property type="entry name" value="Nucleic acid-binding proteins"/>
    <property type="match status" value="3"/>
</dbReference>
<keyword evidence="3" id="KW-0472">Membrane</keyword>
<dbReference type="AlphaFoldDB" id="A0A5J9V139"/>
<keyword evidence="3" id="KW-1133">Transmembrane helix</keyword>
<name>A0A5J9V139_9POAL</name>
<dbReference type="CDD" id="cd04480">
    <property type="entry name" value="RPA1_DBD_A_like"/>
    <property type="match status" value="1"/>
</dbReference>
<dbReference type="CDD" id="cd04476">
    <property type="entry name" value="RPA1_DBD_C"/>
    <property type="match status" value="1"/>
</dbReference>
<reference evidence="6 7" key="1">
    <citation type="journal article" date="2019" name="Sci. Rep.">
        <title>A high-quality genome of Eragrostis curvula grass provides insights into Poaceae evolution and supports new strategies to enhance forage quality.</title>
        <authorList>
            <person name="Carballo J."/>
            <person name="Santos B.A.C.M."/>
            <person name="Zappacosta D."/>
            <person name="Garbus I."/>
            <person name="Selva J.P."/>
            <person name="Gallo C.A."/>
            <person name="Diaz A."/>
            <person name="Albertini E."/>
            <person name="Caccamo M."/>
            <person name="Echenique V."/>
        </authorList>
    </citation>
    <scope>NUCLEOTIDE SEQUENCE [LARGE SCALE GENOMIC DNA]</scope>
    <source>
        <strain evidence="7">cv. Victoria</strain>
        <tissue evidence="6">Leaf</tissue>
    </source>
</reference>
<feature type="domain" description="Replication protein A OB" evidence="5">
    <location>
        <begin position="200"/>
        <end position="282"/>
    </location>
</feature>
<keyword evidence="1" id="KW-0238">DNA-binding</keyword>
<gene>
    <name evidence="6" type="ORF">EJB05_20782</name>
</gene>
<feature type="non-terminal residue" evidence="6">
    <location>
        <position position="1"/>
    </location>
</feature>
<proteinExistence type="predicted"/>
<dbReference type="Proteomes" id="UP000324897">
    <property type="component" value="Chromosome 1"/>
</dbReference>
<sequence length="618" mass="68149">MLVFAIVSFCLFVVPDLSLLVVVCYLSFVVAYVWFKILFFLPRLVPSGFFVLLVSFRIERLVLSMALAGLRDISPAARNWRVRARVARAWDYCGGCDDSVPLHVDLVLVDESGDAIYAEIPGKEVAKFRDCVKEGDVYIFSKFIVSNMKPAYRPFDAKYMIKITPWSRIDHVASVADSFPWFVYRLVALPDLGSRVGNQQCFTNVLGVVVFVSKVSHVRINNSLAETARCTIVIKDLSGFEMKIVLWGNRAAEFDADAVFDMGQEHHMVAVFVGLLIKSYRGATCLSGGDACRWYLNDSIPEIEDMYDRLGDEVTKVVWADDDEEFGSSGRQLEDLEHKTVAELRSVDPWECEKASFSCTVTVGRVIQDQQWWFMSCPKCHRAANPYGSEFKCTGECGSVNAIPKYRLCLVCGDLTGAAEFVLFGKVTQQIVGKSAMVLMRRDDLPREIAAVVTHKYTFIVTVNQKSLMQRNLSFQVNSVETLFGRQACVPDMKGFDNERSDDLCSPDSSAVQDRMSSLRARAVHGRLPTLAKRKDKLALAQPDGTDHVDDVRCSPSGVPDGAGDVAAEVVGAGSPGVSGVEDAHVAKDAITEKPLSKRRGSNPAVATAVDSDVSGDA</sequence>
<evidence type="ECO:0008006" key="8">
    <source>
        <dbReference type="Google" id="ProtNLM"/>
    </source>
</evidence>
<dbReference type="Pfam" id="PF16900">
    <property type="entry name" value="REPA_OB_2"/>
    <property type="match status" value="1"/>
</dbReference>
<dbReference type="Gramene" id="TVU29224">
    <property type="protein sequence ID" value="TVU29224"/>
    <property type="gene ID" value="EJB05_20782"/>
</dbReference>
<dbReference type="Gene3D" id="2.40.50.140">
    <property type="entry name" value="Nucleic acid-binding proteins"/>
    <property type="match status" value="3"/>
</dbReference>
<evidence type="ECO:0000313" key="7">
    <source>
        <dbReference type="Proteomes" id="UP000324897"/>
    </source>
</evidence>